<sequence length="271" mass="31329">MFHLVETAQITVANLSIFDGTAVVPEASWIMVFNKKRLERILIRPFRSGAFLLSVTFERIDQDNPAQQVFLSRQFHLRWYKSDLDFTTSTECSNLFHTTSVSHVVAFEDHTPVLYKETCQSEMEINGEWRSIAEAADNVEKIQEGGPLRAYLRSLNCFQGCRKLSVNFYVKLNEDWREFSVLSEKRPSDGVYTAVCEYLLSRMTWTLVHIYGCSSVAHSRASRLWQNSEKRLRSRIWKSFCKLRRSLRAIQSEDLVQVVLEAAQNLPGNDS</sequence>
<dbReference type="InterPro" id="IPR002448">
    <property type="entry name" value="OBP-like"/>
</dbReference>
<dbReference type="eggNOG" id="ENOG502TDZD">
    <property type="taxonomic scope" value="Eukaryota"/>
</dbReference>
<keyword evidence="5" id="KW-1185">Reference proteome</keyword>
<dbReference type="SUPFAM" id="SSF50814">
    <property type="entry name" value="Lipocalins"/>
    <property type="match status" value="1"/>
</dbReference>
<evidence type="ECO:0000313" key="4">
    <source>
        <dbReference type="EMBL" id="KFO22772.1"/>
    </source>
</evidence>
<dbReference type="InterPro" id="IPR000566">
    <property type="entry name" value="Lipocln_cytosolic_FA-bd_dom"/>
</dbReference>
<keyword evidence="2" id="KW-0964">Secreted</keyword>
<dbReference type="InterPro" id="IPR012674">
    <property type="entry name" value="Calycin"/>
</dbReference>
<dbReference type="Proteomes" id="UP000028990">
    <property type="component" value="Unassembled WGS sequence"/>
</dbReference>
<dbReference type="PRINTS" id="PR01173">
    <property type="entry name" value="ODORANTBNDNG"/>
</dbReference>
<reference evidence="4 5" key="1">
    <citation type="submission" date="2013-11" db="EMBL/GenBank/DDBJ databases">
        <title>The Damaraland mole rat (Fukomys damarensis) genome and evolution of African mole rats.</title>
        <authorList>
            <person name="Gladyshev V.N."/>
            <person name="Fang X."/>
        </authorList>
    </citation>
    <scope>NUCLEOTIDE SEQUENCE [LARGE SCALE GENOMIC DNA]</scope>
    <source>
        <tissue evidence="4">Liver</tissue>
    </source>
</reference>
<evidence type="ECO:0000259" key="3">
    <source>
        <dbReference type="Pfam" id="PF00061"/>
    </source>
</evidence>
<protein>
    <submittedName>
        <fullName evidence="4">Odorant-binding protein</fullName>
    </submittedName>
</protein>
<dbReference type="GO" id="GO:0005576">
    <property type="term" value="C:extracellular region"/>
    <property type="evidence" value="ECO:0007669"/>
    <property type="project" value="UniProtKB-SubCell"/>
</dbReference>
<gene>
    <name evidence="4" type="ORF">H920_15855</name>
</gene>
<evidence type="ECO:0000313" key="5">
    <source>
        <dbReference type="Proteomes" id="UP000028990"/>
    </source>
</evidence>
<dbReference type="Gene3D" id="2.40.128.20">
    <property type="match status" value="1"/>
</dbReference>
<comment type="subcellular location">
    <subcellularLocation>
        <location evidence="1">Secreted</location>
    </subcellularLocation>
</comment>
<dbReference type="Pfam" id="PF00061">
    <property type="entry name" value="Lipocalin"/>
    <property type="match status" value="1"/>
</dbReference>
<evidence type="ECO:0000256" key="1">
    <source>
        <dbReference type="ARBA" id="ARBA00004613"/>
    </source>
</evidence>
<dbReference type="AlphaFoldDB" id="A0A091CW08"/>
<proteinExistence type="predicted"/>
<accession>A0A091CW08</accession>
<organism evidence="4 5">
    <name type="scientific">Fukomys damarensis</name>
    <name type="common">Damaraland mole rat</name>
    <name type="synonym">Cryptomys damarensis</name>
    <dbReference type="NCBI Taxonomy" id="885580"/>
    <lineage>
        <taxon>Eukaryota</taxon>
        <taxon>Metazoa</taxon>
        <taxon>Chordata</taxon>
        <taxon>Craniata</taxon>
        <taxon>Vertebrata</taxon>
        <taxon>Euteleostomi</taxon>
        <taxon>Mammalia</taxon>
        <taxon>Eutheria</taxon>
        <taxon>Euarchontoglires</taxon>
        <taxon>Glires</taxon>
        <taxon>Rodentia</taxon>
        <taxon>Hystricomorpha</taxon>
        <taxon>Bathyergidae</taxon>
        <taxon>Fukomys</taxon>
    </lineage>
</organism>
<dbReference type="EMBL" id="KN123950">
    <property type="protein sequence ID" value="KFO22772.1"/>
    <property type="molecule type" value="Genomic_DNA"/>
</dbReference>
<name>A0A091CW08_FUKDA</name>
<evidence type="ECO:0000256" key="2">
    <source>
        <dbReference type="ARBA" id="ARBA00022525"/>
    </source>
</evidence>
<feature type="domain" description="Lipocalin/cytosolic fatty-acid binding" evidence="3">
    <location>
        <begin position="126"/>
        <end position="198"/>
    </location>
</feature>